<proteinExistence type="predicted"/>
<feature type="region of interest" description="Disordered" evidence="1">
    <location>
        <begin position="1"/>
        <end position="40"/>
    </location>
</feature>
<evidence type="ECO:0000256" key="1">
    <source>
        <dbReference type="SAM" id="MobiDB-lite"/>
    </source>
</evidence>
<dbReference type="PANTHER" id="PTHR34202">
    <property type="entry name" value="UPF0548 PROTEIN"/>
    <property type="match status" value="1"/>
</dbReference>
<dbReference type="AlphaFoldDB" id="A0A3A5H8J6"/>
<dbReference type="InterPro" id="IPR018960">
    <property type="entry name" value="DUF1990"/>
</dbReference>
<organism evidence="3 4">
    <name type="scientific">Nocardioides cavernaquae</name>
    <dbReference type="NCBI Taxonomy" id="2321396"/>
    <lineage>
        <taxon>Bacteria</taxon>
        <taxon>Bacillati</taxon>
        <taxon>Actinomycetota</taxon>
        <taxon>Actinomycetes</taxon>
        <taxon>Propionibacteriales</taxon>
        <taxon>Nocardioidaceae</taxon>
        <taxon>Nocardioides</taxon>
    </lineage>
</organism>
<evidence type="ECO:0000313" key="3">
    <source>
        <dbReference type="EMBL" id="RJS46976.1"/>
    </source>
</evidence>
<dbReference type="InterPro" id="IPR014457">
    <property type="entry name" value="UCP010260"/>
</dbReference>
<reference evidence="4" key="1">
    <citation type="submission" date="2018-09" db="EMBL/GenBank/DDBJ databases">
        <authorList>
            <person name="Zhu H."/>
        </authorList>
    </citation>
    <scope>NUCLEOTIDE SEQUENCE [LARGE SCALE GENOMIC DNA]</scope>
    <source>
        <strain evidence="4">K1W22B-1</strain>
    </source>
</reference>
<dbReference type="EMBL" id="QYRP01000002">
    <property type="protein sequence ID" value="RJS46976.1"/>
    <property type="molecule type" value="Genomic_DNA"/>
</dbReference>
<name>A0A3A5H8J6_9ACTN</name>
<sequence>MDAAAPARRRTPGRVRAGRRHARRNTGGHRVNEPLSYSDPGATEVAEPVWRRATPGFRRFERTVVIGQGDDFWVEVSSRILEWGIKTRSGFSIEPAKGDALRVRAGADLSLVAHVGPLRIREPVRIVTVVARRDRSGFAYGTRPGHPVSGEEAFVVHRGPDGTVSLTLRSLTRAPRGPWRLLYPIALVAQRFYRRRYLRALLA</sequence>
<dbReference type="OrthoDB" id="120660at2"/>
<dbReference type="PANTHER" id="PTHR34202:SF1">
    <property type="entry name" value="UPF0548 PROTEIN"/>
    <property type="match status" value="1"/>
</dbReference>
<gene>
    <name evidence="3" type="ORF">D4739_12635</name>
</gene>
<feature type="compositionally biased region" description="Basic residues" evidence="1">
    <location>
        <begin position="7"/>
        <end position="27"/>
    </location>
</feature>
<evidence type="ECO:0000313" key="4">
    <source>
        <dbReference type="Proteomes" id="UP000276542"/>
    </source>
</evidence>
<comment type="caution">
    <text evidence="3">The sequence shown here is derived from an EMBL/GenBank/DDBJ whole genome shotgun (WGS) entry which is preliminary data.</text>
</comment>
<dbReference type="PIRSF" id="PIRSF010260">
    <property type="entry name" value="UCP010260"/>
    <property type="match status" value="1"/>
</dbReference>
<evidence type="ECO:0000259" key="2">
    <source>
        <dbReference type="Pfam" id="PF09348"/>
    </source>
</evidence>
<dbReference type="Proteomes" id="UP000276542">
    <property type="component" value="Unassembled WGS sequence"/>
</dbReference>
<accession>A0A3A5H8J6</accession>
<keyword evidence="4" id="KW-1185">Reference proteome</keyword>
<dbReference type="Pfam" id="PF09348">
    <property type="entry name" value="DUF1990"/>
    <property type="match status" value="1"/>
</dbReference>
<feature type="domain" description="DUF1990" evidence="2">
    <location>
        <begin position="39"/>
        <end position="200"/>
    </location>
</feature>
<protein>
    <submittedName>
        <fullName evidence="3">DUF1990 domain-containing protein</fullName>
    </submittedName>
</protein>